<keyword evidence="1" id="KW-0472">Membrane</keyword>
<proteinExistence type="predicted"/>
<dbReference type="Proteomes" id="UP000198598">
    <property type="component" value="Unassembled WGS sequence"/>
</dbReference>
<evidence type="ECO:0000256" key="1">
    <source>
        <dbReference type="SAM" id="Phobius"/>
    </source>
</evidence>
<gene>
    <name evidence="2" type="ORF">SAMN05216167_106145</name>
</gene>
<sequence length="30" mass="3214">MDSKKEYAARIWLVISLLAVVAAVAGLLLV</sequence>
<keyword evidence="1" id="KW-0812">Transmembrane</keyword>
<dbReference type="AlphaFoldDB" id="A0A1I1U6A2"/>
<protein>
    <submittedName>
        <fullName evidence="2">Uncharacterized protein</fullName>
    </submittedName>
</protein>
<reference evidence="2 3" key="1">
    <citation type="submission" date="2016-10" db="EMBL/GenBank/DDBJ databases">
        <authorList>
            <person name="de Groot N.N."/>
        </authorList>
    </citation>
    <scope>NUCLEOTIDE SEQUENCE [LARGE SCALE GENOMIC DNA]</scope>
    <source>
        <strain evidence="2 3">DSM 26130</strain>
    </source>
</reference>
<organism evidence="2 3">
    <name type="scientific">Spirosoma endophyticum</name>
    <dbReference type="NCBI Taxonomy" id="662367"/>
    <lineage>
        <taxon>Bacteria</taxon>
        <taxon>Pseudomonadati</taxon>
        <taxon>Bacteroidota</taxon>
        <taxon>Cytophagia</taxon>
        <taxon>Cytophagales</taxon>
        <taxon>Cytophagaceae</taxon>
        <taxon>Spirosoma</taxon>
    </lineage>
</organism>
<evidence type="ECO:0000313" key="3">
    <source>
        <dbReference type="Proteomes" id="UP000198598"/>
    </source>
</evidence>
<accession>A0A1I1U6A2</accession>
<keyword evidence="1" id="KW-1133">Transmembrane helix</keyword>
<keyword evidence="3" id="KW-1185">Reference proteome</keyword>
<feature type="transmembrane region" description="Helical" evidence="1">
    <location>
        <begin position="7"/>
        <end position="29"/>
    </location>
</feature>
<name>A0A1I1U6A2_9BACT</name>
<evidence type="ECO:0000313" key="2">
    <source>
        <dbReference type="EMBL" id="SFD66411.1"/>
    </source>
</evidence>
<dbReference type="EMBL" id="FOLQ01000006">
    <property type="protein sequence ID" value="SFD66411.1"/>
    <property type="molecule type" value="Genomic_DNA"/>
</dbReference>
<dbReference type="STRING" id="662367.SAMN05216167_106145"/>